<dbReference type="RefSeq" id="WP_324690376.1">
    <property type="nucleotide sequence ID" value="NZ_BAABCR010000015.1"/>
</dbReference>
<feature type="transmembrane region" description="Helical" evidence="1">
    <location>
        <begin position="106"/>
        <end position="128"/>
    </location>
</feature>
<sequence length="180" mass="20532">MEIRITTKMMLQILHVLSWIIFIGLCVEAGSFLFNAIFTVAFNPLAADYFKLTELYQYDYGFFLTQLCLGFIVAVLKALLFFLIVKILHDKKLDFSKPFSQALVKFVSNLAYLTIFISFFSNWGANYAKWLASKGINMPDIADLKLDGADIWLFMGVVLLVIAQIFKKGVEIQTENELTI</sequence>
<feature type="transmembrane region" description="Helical" evidence="1">
    <location>
        <begin position="62"/>
        <end position="85"/>
    </location>
</feature>
<evidence type="ECO:0000313" key="2">
    <source>
        <dbReference type="EMBL" id="GAA4037767.1"/>
    </source>
</evidence>
<dbReference type="Pfam" id="PF11188">
    <property type="entry name" value="DUF2975"/>
    <property type="match status" value="1"/>
</dbReference>
<keyword evidence="3" id="KW-1185">Reference proteome</keyword>
<feature type="transmembrane region" description="Helical" evidence="1">
    <location>
        <begin position="12"/>
        <end position="42"/>
    </location>
</feature>
<keyword evidence="1" id="KW-1133">Transmembrane helix</keyword>
<accession>A0ABP7U8I7</accession>
<dbReference type="EMBL" id="BAABCR010000015">
    <property type="protein sequence ID" value="GAA4037767.1"/>
    <property type="molecule type" value="Genomic_DNA"/>
</dbReference>
<evidence type="ECO:0000256" key="1">
    <source>
        <dbReference type="SAM" id="Phobius"/>
    </source>
</evidence>
<keyword evidence="1" id="KW-0812">Transmembrane</keyword>
<reference evidence="3" key="1">
    <citation type="journal article" date="2019" name="Int. J. Syst. Evol. Microbiol.">
        <title>The Global Catalogue of Microorganisms (GCM) 10K type strain sequencing project: providing services to taxonomists for standard genome sequencing and annotation.</title>
        <authorList>
            <consortium name="The Broad Institute Genomics Platform"/>
            <consortium name="The Broad Institute Genome Sequencing Center for Infectious Disease"/>
            <person name="Wu L."/>
            <person name="Ma J."/>
        </authorList>
    </citation>
    <scope>NUCLEOTIDE SEQUENCE [LARGE SCALE GENOMIC DNA]</scope>
    <source>
        <strain evidence="3">JCM 17064</strain>
    </source>
</reference>
<protein>
    <recommendedName>
        <fullName evidence="4">DUF2975 domain-containing protein</fullName>
    </recommendedName>
</protein>
<name>A0ABP7U8I7_9FLAO</name>
<feature type="transmembrane region" description="Helical" evidence="1">
    <location>
        <begin position="148"/>
        <end position="166"/>
    </location>
</feature>
<keyword evidence="1" id="KW-0472">Membrane</keyword>
<proteinExistence type="predicted"/>
<gene>
    <name evidence="2" type="ORF">GCM10022386_24540</name>
</gene>
<dbReference type="Proteomes" id="UP001500968">
    <property type="component" value="Unassembled WGS sequence"/>
</dbReference>
<evidence type="ECO:0000313" key="3">
    <source>
        <dbReference type="Proteomes" id="UP001500968"/>
    </source>
</evidence>
<dbReference type="InterPro" id="IPR021354">
    <property type="entry name" value="DUF2975"/>
</dbReference>
<organism evidence="2 3">
    <name type="scientific">Flavobacterium cheonhonense</name>
    <dbReference type="NCBI Taxonomy" id="706185"/>
    <lineage>
        <taxon>Bacteria</taxon>
        <taxon>Pseudomonadati</taxon>
        <taxon>Bacteroidota</taxon>
        <taxon>Flavobacteriia</taxon>
        <taxon>Flavobacteriales</taxon>
        <taxon>Flavobacteriaceae</taxon>
        <taxon>Flavobacterium</taxon>
    </lineage>
</organism>
<comment type="caution">
    <text evidence="2">The sequence shown here is derived from an EMBL/GenBank/DDBJ whole genome shotgun (WGS) entry which is preliminary data.</text>
</comment>
<evidence type="ECO:0008006" key="4">
    <source>
        <dbReference type="Google" id="ProtNLM"/>
    </source>
</evidence>